<dbReference type="EMBL" id="CP061800">
    <property type="protein sequence ID" value="QTA85197.1"/>
    <property type="molecule type" value="Genomic_DNA"/>
</dbReference>
<protein>
    <submittedName>
        <fullName evidence="1">Uncharacterized protein</fullName>
    </submittedName>
</protein>
<reference evidence="1" key="1">
    <citation type="journal article" date="2021" name="Microb. Physiol.">
        <title>Proteogenomic Insights into the Physiology of Marine, Sulfate-Reducing, Filamentous Desulfonema limicola and Desulfonema magnum.</title>
        <authorList>
            <person name="Schnaars V."/>
            <person name="Wohlbrand L."/>
            <person name="Scheve S."/>
            <person name="Hinrichs C."/>
            <person name="Reinhardt R."/>
            <person name="Rabus R."/>
        </authorList>
    </citation>
    <scope>NUCLEOTIDE SEQUENCE</scope>
    <source>
        <strain evidence="1">4be13</strain>
    </source>
</reference>
<organism evidence="1 2">
    <name type="scientific">Desulfonema magnum</name>
    <dbReference type="NCBI Taxonomy" id="45655"/>
    <lineage>
        <taxon>Bacteria</taxon>
        <taxon>Pseudomonadati</taxon>
        <taxon>Thermodesulfobacteriota</taxon>
        <taxon>Desulfobacteria</taxon>
        <taxon>Desulfobacterales</taxon>
        <taxon>Desulfococcaceae</taxon>
        <taxon>Desulfonema</taxon>
    </lineage>
</organism>
<name>A0A975GKY2_9BACT</name>
<dbReference type="Proteomes" id="UP000663722">
    <property type="component" value="Chromosome"/>
</dbReference>
<proteinExistence type="predicted"/>
<keyword evidence="2" id="KW-1185">Reference proteome</keyword>
<dbReference type="AlphaFoldDB" id="A0A975GKY2"/>
<accession>A0A975GKY2</accession>
<evidence type="ECO:0000313" key="1">
    <source>
        <dbReference type="EMBL" id="QTA85197.1"/>
    </source>
</evidence>
<gene>
    <name evidence="1" type="ORF">dnm_012020</name>
</gene>
<dbReference type="KEGG" id="dmm:dnm_012020"/>
<sequence length="37" mass="4541">MFFIRYAEYSEYEFAEKQDNNHFCRTFAGQDLTPSRK</sequence>
<evidence type="ECO:0000313" key="2">
    <source>
        <dbReference type="Proteomes" id="UP000663722"/>
    </source>
</evidence>